<evidence type="ECO:0000313" key="1">
    <source>
        <dbReference type="EMBL" id="KAH7859483.1"/>
    </source>
</evidence>
<keyword evidence="2" id="KW-1185">Reference proteome</keyword>
<sequence>MYVQLHPCETQNESCLPTSSKQNDISESEKVHKGFQSSYVEIDILGFCRAANGHFFPREHIKKLETERKDILEKRIEEERKRIELTEGSTHKTRKVIKESEDIRKHIEKLEQERENTHVLHRELTPNGNTILHVAVQFGHVENVKVVLEERPHLVLEGNKKGETPLHMAARDGLADIVKELIQGAQSLEGGDLNVKKMLKLETKDDKDTALHMAARNCHLKEDEYLKVAKLLLKKAEEDEYWDPDFRHPRNKVDETPLYLAVERGKKGQEIVLELLKTCNSQDHYSGPGGRTALHAVAFHYKDSQDRSIVRELLTRMKDLINISDEDAKIPYKICWTPLQYAACSGNVLVMEELLKLNPDCWEMVDERGQNILHIAVDIVGILTIQYMNMKSAIDYIRNQDWFRHLINQKDNHGNTPLHLLVESDYRVDELWKHPEADKHVFNGANMTPVDLVWSTTIKKTKLQTFAAAYIEDETFLGSEIDGGRIIAFKEHENVAKFKIKRFEEEEKIKKKETDEKDKTREKKQIEARKASVTVYESLVIVAALIATISSAAAFAIPGGYDGNQGRDQGMAVLARTAAFKAFVITNTIALASSVTSILLCLNALYYYSISKDETDKITQLYKTQTMHQQFKEPPTMGTEPRIWLKKPPTMGTQPRIWLKKSPTMGMEPWLWFKGVRI</sequence>
<evidence type="ECO:0000313" key="2">
    <source>
        <dbReference type="Proteomes" id="UP000828048"/>
    </source>
</evidence>
<dbReference type="EMBL" id="CM037154">
    <property type="protein sequence ID" value="KAH7859483.1"/>
    <property type="molecule type" value="Genomic_DNA"/>
</dbReference>
<accession>A0ACB7Z0U4</accession>
<organism evidence="1 2">
    <name type="scientific">Vaccinium darrowii</name>
    <dbReference type="NCBI Taxonomy" id="229202"/>
    <lineage>
        <taxon>Eukaryota</taxon>
        <taxon>Viridiplantae</taxon>
        <taxon>Streptophyta</taxon>
        <taxon>Embryophyta</taxon>
        <taxon>Tracheophyta</taxon>
        <taxon>Spermatophyta</taxon>
        <taxon>Magnoliopsida</taxon>
        <taxon>eudicotyledons</taxon>
        <taxon>Gunneridae</taxon>
        <taxon>Pentapetalae</taxon>
        <taxon>asterids</taxon>
        <taxon>Ericales</taxon>
        <taxon>Ericaceae</taxon>
        <taxon>Vaccinioideae</taxon>
        <taxon>Vaccinieae</taxon>
        <taxon>Vaccinium</taxon>
    </lineage>
</organism>
<comment type="caution">
    <text evidence="1">The sequence shown here is derived from an EMBL/GenBank/DDBJ whole genome shotgun (WGS) entry which is preliminary data.</text>
</comment>
<reference evidence="1 2" key="1">
    <citation type="journal article" date="2021" name="Hortic Res">
        <title>High-quality reference genome and annotation aids understanding of berry development for evergreen blueberry (Vaccinium darrowii).</title>
        <authorList>
            <person name="Yu J."/>
            <person name="Hulse-Kemp A.M."/>
            <person name="Babiker E."/>
            <person name="Staton M."/>
        </authorList>
    </citation>
    <scope>NUCLEOTIDE SEQUENCE [LARGE SCALE GENOMIC DNA]</scope>
    <source>
        <strain evidence="2">cv. NJ 8807/NJ 8810</strain>
        <tissue evidence="1">Young leaf</tissue>
    </source>
</reference>
<protein>
    <submittedName>
        <fullName evidence="1">Uncharacterized protein</fullName>
    </submittedName>
</protein>
<proteinExistence type="predicted"/>
<gene>
    <name evidence="1" type="ORF">Vadar_001714</name>
</gene>
<dbReference type="Proteomes" id="UP000828048">
    <property type="component" value="Chromosome 4"/>
</dbReference>
<name>A0ACB7Z0U4_9ERIC</name>